<evidence type="ECO:0000313" key="2">
    <source>
        <dbReference type="EMBL" id="RAI88149.1"/>
    </source>
</evidence>
<evidence type="ECO:0000313" key="3">
    <source>
        <dbReference type="Proteomes" id="UP000247078"/>
    </source>
</evidence>
<proteinExistence type="predicted"/>
<accession>A0A855YBA9</accession>
<dbReference type="Proteomes" id="UP000247078">
    <property type="component" value="Unassembled WGS sequence"/>
</dbReference>
<reference evidence="1 3" key="1">
    <citation type="submission" date="2018-05" db="EMBL/GenBank/DDBJ databases">
        <title>Freshwater and sediment microbial communities from various areas in North America, analyzing microbe dynamics in response to fracking.</title>
        <authorList>
            <person name="Lamendella R."/>
        </authorList>
    </citation>
    <scope>NUCLEOTIDE SEQUENCE [LARGE SCALE GENOMIC DNA]</scope>
    <source>
        <strain evidence="1 3">DB-3</strain>
        <strain evidence="2 4">NG-13</strain>
    </source>
</reference>
<evidence type="ECO:0000313" key="1">
    <source>
        <dbReference type="EMBL" id="PWW41981.1"/>
    </source>
</evidence>
<dbReference type="Proteomes" id="UP000248827">
    <property type="component" value="Unassembled WGS sequence"/>
</dbReference>
<organism evidence="1 3">
    <name type="scientific">Paenibacillus pabuli</name>
    <dbReference type="NCBI Taxonomy" id="1472"/>
    <lineage>
        <taxon>Bacteria</taxon>
        <taxon>Bacillati</taxon>
        <taxon>Bacillota</taxon>
        <taxon>Bacilli</taxon>
        <taxon>Bacillales</taxon>
        <taxon>Paenibacillaceae</taxon>
        <taxon>Paenibacillus</taxon>
    </lineage>
</organism>
<gene>
    <name evidence="2" type="ORF">DET54_11638</name>
    <name evidence="1" type="ORF">DET56_10435</name>
</gene>
<keyword evidence="4" id="KW-1185">Reference proteome</keyword>
<comment type="caution">
    <text evidence="1">The sequence shown here is derived from an EMBL/GenBank/DDBJ whole genome shotgun (WGS) entry which is preliminary data.</text>
</comment>
<dbReference type="EMBL" id="QLLI01000016">
    <property type="protein sequence ID" value="RAI88149.1"/>
    <property type="molecule type" value="Genomic_DNA"/>
</dbReference>
<evidence type="ECO:0000313" key="4">
    <source>
        <dbReference type="Proteomes" id="UP000248827"/>
    </source>
</evidence>
<dbReference type="RefSeq" id="WP_167434716.1">
    <property type="nucleotide sequence ID" value="NZ_QLLI01000016.1"/>
</dbReference>
<protein>
    <submittedName>
        <fullName evidence="1">Uncharacterized protein</fullName>
    </submittedName>
</protein>
<name>A0A855YBA9_9BACL</name>
<sequence>MQALRWADRAVGRCWLGISFISPHQGKSHSKGGRFAPSAPIPPSSAATFALAF</sequence>
<dbReference type="AlphaFoldDB" id="A0A855YBA9"/>
<dbReference type="EMBL" id="QGTZ01000004">
    <property type="protein sequence ID" value="PWW41981.1"/>
    <property type="molecule type" value="Genomic_DNA"/>
</dbReference>